<dbReference type="EC" id="4.2.1.47" evidence="3"/>
<reference evidence="3 4" key="1">
    <citation type="submission" date="2023-04" db="EMBL/GenBank/DDBJ databases">
        <title>Spirochaete genome identified in red abalone sample constitutes a novel genus.</title>
        <authorList>
            <person name="Sharma S.P."/>
            <person name="Purcell C.M."/>
            <person name="Hyde J.R."/>
            <person name="Severin A.J."/>
        </authorList>
    </citation>
    <scope>NUCLEOTIDE SEQUENCE [LARGE SCALE GENOMIC DNA]</scope>
    <source>
        <strain evidence="3 4">SP-2023</strain>
    </source>
</reference>
<name>A0ABY8MGW3_9SPIO</name>
<dbReference type="Pfam" id="PF16363">
    <property type="entry name" value="GDP_Man_Dehyd"/>
    <property type="match status" value="1"/>
</dbReference>
<gene>
    <name evidence="3" type="ORF">P0082_08750</name>
</gene>
<dbReference type="SUPFAM" id="SSF51735">
    <property type="entry name" value="NAD(P)-binding Rossmann-fold domains"/>
    <property type="match status" value="1"/>
</dbReference>
<keyword evidence="4" id="KW-1185">Reference proteome</keyword>
<organism evidence="3 4">
    <name type="scientific">Candidatus Haliotispira prima</name>
    <dbReference type="NCBI Taxonomy" id="3034016"/>
    <lineage>
        <taxon>Bacteria</taxon>
        <taxon>Pseudomonadati</taxon>
        <taxon>Spirochaetota</taxon>
        <taxon>Spirochaetia</taxon>
        <taxon>Spirochaetales</taxon>
        <taxon>Spirochaetaceae</taxon>
        <taxon>Candidatus Haliotispira</taxon>
    </lineage>
</organism>
<dbReference type="InterPro" id="IPR016040">
    <property type="entry name" value="NAD(P)-bd_dom"/>
</dbReference>
<sequence>MGKILITGVSGFIGFHTAKELLEKEQQIIGIDNINNSYDITLKKYRLSKLKQFKNFTFYKQDIAHFDELEKIFSQNKIFKIIHLAGKAGVRKSLEEPQEYINSNILGTVNLLELSKDYKISNFINASSSSIYTENKIPFVENSCINKISSPYGVTKRATELFTYSYHLNYKLNIINFRFFTVYGNIGRPDMSVFKFIKLIDNNKPIHIFGDGEQTRSFTFVNDIVDGIIKALELTGFDTINLGNNKKYSLNYLIKRIEEGLNKKAKIIYENINSLDMLDTLPQIQKANELLNWKPIIDLDKGISKTVNWHIENRDLVNKVNL</sequence>
<protein>
    <submittedName>
        <fullName evidence="3">GDP-mannose 4,6-dehydratase</fullName>
        <ecNumber evidence="3">4.2.1.47</ecNumber>
    </submittedName>
</protein>
<dbReference type="Gene3D" id="3.90.25.10">
    <property type="entry name" value="UDP-galactose 4-epimerase, domain 1"/>
    <property type="match status" value="1"/>
</dbReference>
<evidence type="ECO:0000313" key="4">
    <source>
        <dbReference type="Proteomes" id="UP001228690"/>
    </source>
</evidence>
<dbReference type="Gene3D" id="3.40.50.720">
    <property type="entry name" value="NAD(P)-binding Rossmann-like Domain"/>
    <property type="match status" value="1"/>
</dbReference>
<evidence type="ECO:0000256" key="1">
    <source>
        <dbReference type="ARBA" id="ARBA00023027"/>
    </source>
</evidence>
<dbReference type="PRINTS" id="PR01713">
    <property type="entry name" value="NUCEPIMERASE"/>
</dbReference>
<evidence type="ECO:0000313" key="3">
    <source>
        <dbReference type="EMBL" id="WGK68565.1"/>
    </source>
</evidence>
<proteinExistence type="predicted"/>
<dbReference type="PANTHER" id="PTHR43574">
    <property type="entry name" value="EPIMERASE-RELATED"/>
    <property type="match status" value="1"/>
</dbReference>
<evidence type="ECO:0000259" key="2">
    <source>
        <dbReference type="Pfam" id="PF16363"/>
    </source>
</evidence>
<dbReference type="RefSeq" id="WP_326926751.1">
    <property type="nucleotide sequence ID" value="NZ_CP123443.1"/>
</dbReference>
<dbReference type="GO" id="GO:0008446">
    <property type="term" value="F:GDP-mannose 4,6-dehydratase activity"/>
    <property type="evidence" value="ECO:0007669"/>
    <property type="project" value="UniProtKB-EC"/>
</dbReference>
<feature type="domain" description="NAD(P)-binding" evidence="2">
    <location>
        <begin position="5"/>
        <end position="306"/>
    </location>
</feature>
<dbReference type="Proteomes" id="UP001228690">
    <property type="component" value="Chromosome"/>
</dbReference>
<keyword evidence="1" id="KW-0520">NAD</keyword>
<dbReference type="EMBL" id="CP123443">
    <property type="protein sequence ID" value="WGK68565.1"/>
    <property type="molecule type" value="Genomic_DNA"/>
</dbReference>
<accession>A0ABY8MGW3</accession>
<dbReference type="InterPro" id="IPR036291">
    <property type="entry name" value="NAD(P)-bd_dom_sf"/>
</dbReference>
<keyword evidence="3" id="KW-0456">Lyase</keyword>